<accession>A0A9X3SB63</accession>
<dbReference type="Proteomes" id="UP001147653">
    <property type="component" value="Unassembled WGS sequence"/>
</dbReference>
<dbReference type="GO" id="GO:0016787">
    <property type="term" value="F:hydrolase activity"/>
    <property type="evidence" value="ECO:0007669"/>
    <property type="project" value="InterPro"/>
</dbReference>
<dbReference type="InterPro" id="IPR032465">
    <property type="entry name" value="ACMSD"/>
</dbReference>
<proteinExistence type="predicted"/>
<keyword evidence="1" id="KW-0456">Lyase</keyword>
<protein>
    <submittedName>
        <fullName evidence="3">Amidohydrolase</fullName>
    </submittedName>
</protein>
<dbReference type="Pfam" id="PF04909">
    <property type="entry name" value="Amidohydro_2"/>
    <property type="match status" value="1"/>
</dbReference>
<sequence length="290" mass="30911">MRRADIHQHLWPEALISSLARRTVEPRITRDGARGWQLVLAGDKPAPFDPADHDPSRRTGFDRILIAPSSPLGIEWLPRAEAEALLDAYHHGVLELGGRFELWAGLVLSDATPERIDALLDDGAVGLSLPAGALAGPAGIEGLGPALERLAARGAPLFVHPGPASGAPSWFPALTSYVAEMHTAWHAWAEWGRPAHPNLTVIFAMLAGLAPLHAERLAARGGPAEAVHDKHTFFDTSSYGPRAVDAMLRVVGVDRLLYGTDVPVVSPADLTPLGEAAIHALTVANPERVL</sequence>
<dbReference type="GO" id="GO:0005737">
    <property type="term" value="C:cytoplasm"/>
    <property type="evidence" value="ECO:0007669"/>
    <property type="project" value="TreeGrafter"/>
</dbReference>
<evidence type="ECO:0000313" key="4">
    <source>
        <dbReference type="Proteomes" id="UP001147653"/>
    </source>
</evidence>
<dbReference type="InterPro" id="IPR032466">
    <property type="entry name" value="Metal_Hydrolase"/>
</dbReference>
<reference evidence="3" key="1">
    <citation type="submission" date="2022-10" db="EMBL/GenBank/DDBJ databases">
        <title>The WGS of Solirubrobacter phytolaccae KCTC 29190.</title>
        <authorList>
            <person name="Jiang Z."/>
        </authorList>
    </citation>
    <scope>NUCLEOTIDE SEQUENCE</scope>
    <source>
        <strain evidence="3">KCTC 29190</strain>
    </source>
</reference>
<dbReference type="RefSeq" id="WP_270028868.1">
    <property type="nucleotide sequence ID" value="NZ_JAPDDP010000075.1"/>
</dbReference>
<comment type="caution">
    <text evidence="3">The sequence shown here is derived from an EMBL/GenBank/DDBJ whole genome shotgun (WGS) entry which is preliminary data.</text>
</comment>
<dbReference type="InterPro" id="IPR006680">
    <property type="entry name" value="Amidohydro-rel"/>
</dbReference>
<gene>
    <name evidence="3" type="ORF">OJ997_29180</name>
</gene>
<dbReference type="PANTHER" id="PTHR21240:SF28">
    <property type="entry name" value="ISO-OROTATE DECARBOXYLASE (EUROFUNG)"/>
    <property type="match status" value="1"/>
</dbReference>
<dbReference type="AlphaFoldDB" id="A0A9X3SB63"/>
<feature type="domain" description="Amidohydrolase-related" evidence="2">
    <location>
        <begin position="5"/>
        <end position="281"/>
    </location>
</feature>
<evidence type="ECO:0000256" key="1">
    <source>
        <dbReference type="ARBA" id="ARBA00023239"/>
    </source>
</evidence>
<keyword evidence="4" id="KW-1185">Reference proteome</keyword>
<dbReference type="GO" id="GO:0019748">
    <property type="term" value="P:secondary metabolic process"/>
    <property type="evidence" value="ECO:0007669"/>
    <property type="project" value="TreeGrafter"/>
</dbReference>
<evidence type="ECO:0000313" key="3">
    <source>
        <dbReference type="EMBL" id="MDA0184413.1"/>
    </source>
</evidence>
<dbReference type="EMBL" id="JAPDDP010000075">
    <property type="protein sequence ID" value="MDA0184413.1"/>
    <property type="molecule type" value="Genomic_DNA"/>
</dbReference>
<evidence type="ECO:0000259" key="2">
    <source>
        <dbReference type="Pfam" id="PF04909"/>
    </source>
</evidence>
<dbReference type="GO" id="GO:0016831">
    <property type="term" value="F:carboxy-lyase activity"/>
    <property type="evidence" value="ECO:0007669"/>
    <property type="project" value="InterPro"/>
</dbReference>
<dbReference type="PANTHER" id="PTHR21240">
    <property type="entry name" value="2-AMINO-3-CARBOXYLMUCONATE-6-SEMIALDEHYDE DECARBOXYLASE"/>
    <property type="match status" value="1"/>
</dbReference>
<name>A0A9X3SB63_9ACTN</name>
<dbReference type="Gene3D" id="3.20.20.140">
    <property type="entry name" value="Metal-dependent hydrolases"/>
    <property type="match status" value="1"/>
</dbReference>
<dbReference type="SUPFAM" id="SSF51556">
    <property type="entry name" value="Metallo-dependent hydrolases"/>
    <property type="match status" value="1"/>
</dbReference>
<organism evidence="3 4">
    <name type="scientific">Solirubrobacter phytolaccae</name>
    <dbReference type="NCBI Taxonomy" id="1404360"/>
    <lineage>
        <taxon>Bacteria</taxon>
        <taxon>Bacillati</taxon>
        <taxon>Actinomycetota</taxon>
        <taxon>Thermoleophilia</taxon>
        <taxon>Solirubrobacterales</taxon>
        <taxon>Solirubrobacteraceae</taxon>
        <taxon>Solirubrobacter</taxon>
    </lineage>
</organism>